<dbReference type="EMBL" id="LUCH01003491">
    <property type="protein sequence ID" value="KAF5400067.1"/>
    <property type="molecule type" value="Genomic_DNA"/>
</dbReference>
<proteinExistence type="inferred from homology"/>
<evidence type="ECO:0000313" key="4">
    <source>
        <dbReference type="EMBL" id="KAF5400067.1"/>
    </source>
</evidence>
<evidence type="ECO:0000259" key="3">
    <source>
        <dbReference type="SMART" id="SM00101"/>
    </source>
</evidence>
<dbReference type="SMART" id="SM00101">
    <property type="entry name" value="14_3_3"/>
    <property type="match status" value="1"/>
</dbReference>
<dbReference type="SUPFAM" id="SSF48445">
    <property type="entry name" value="14-3-3 protein"/>
    <property type="match status" value="1"/>
</dbReference>
<feature type="site" description="Interaction with phosphoserine on interacting protein" evidence="2">
    <location>
        <position position="74"/>
    </location>
</feature>
<dbReference type="InterPro" id="IPR000308">
    <property type="entry name" value="14-3-3"/>
</dbReference>
<dbReference type="Gene3D" id="1.20.190.20">
    <property type="entry name" value="14-3-3 domain"/>
    <property type="match status" value="1"/>
</dbReference>
<dbReference type="PANTHER" id="PTHR18860">
    <property type="entry name" value="14-3-3 PROTEIN"/>
    <property type="match status" value="1"/>
</dbReference>
<dbReference type="CDD" id="cd08774">
    <property type="entry name" value="14-3-3"/>
    <property type="match status" value="1"/>
</dbReference>
<evidence type="ECO:0000313" key="5">
    <source>
        <dbReference type="Proteomes" id="UP000748531"/>
    </source>
</evidence>
<dbReference type="AlphaFoldDB" id="A0A8J4SNK4"/>
<reference evidence="4" key="1">
    <citation type="submission" date="2019-05" db="EMBL/GenBank/DDBJ databases">
        <title>Annotation for the trematode Paragonimus heterotremus.</title>
        <authorList>
            <person name="Choi Y.-J."/>
        </authorList>
    </citation>
    <scope>NUCLEOTIDE SEQUENCE</scope>
    <source>
        <strain evidence="4">LC</strain>
    </source>
</reference>
<dbReference type="OrthoDB" id="10260625at2759"/>
<keyword evidence="5" id="KW-1185">Reference proteome</keyword>
<gene>
    <name evidence="4" type="ORF">PHET_06650</name>
</gene>
<organism evidence="4 5">
    <name type="scientific">Paragonimus heterotremus</name>
    <dbReference type="NCBI Taxonomy" id="100268"/>
    <lineage>
        <taxon>Eukaryota</taxon>
        <taxon>Metazoa</taxon>
        <taxon>Spiralia</taxon>
        <taxon>Lophotrochozoa</taxon>
        <taxon>Platyhelminthes</taxon>
        <taxon>Trematoda</taxon>
        <taxon>Digenea</taxon>
        <taxon>Plagiorchiida</taxon>
        <taxon>Troglotremata</taxon>
        <taxon>Troglotrematidae</taxon>
        <taxon>Paragonimus</taxon>
    </lineage>
</organism>
<feature type="site" description="Interaction with phosphoserine on interacting protein" evidence="2">
    <location>
        <position position="146"/>
    </location>
</feature>
<comment type="similarity">
    <text evidence="1">Belongs to the 14-3-3 family.</text>
</comment>
<feature type="domain" description="14-3-3" evidence="3">
    <location>
        <begin position="21"/>
        <end position="261"/>
    </location>
</feature>
<accession>A0A8J4SNK4</accession>
<dbReference type="InterPro" id="IPR023410">
    <property type="entry name" value="14-3-3_domain"/>
</dbReference>
<name>A0A8J4SNK4_9TREM</name>
<protein>
    <submittedName>
        <fullName evidence="4">Tyrosine 3-monooxygenase/tryptophan 5-monooxygenase activation protein</fullName>
    </submittedName>
</protein>
<sequence>MGSILAIGVTQPLGCTMLPRRSALIANAQLSGSAGRYKEMVDYMEQLVTSDRRLALEEQNLLALAYKNVIDPMRYAFKIINAGLANPGEIESSFLEARQVFARAIQEEIQETVQRAIKNVDGDLTKPHKLPESQVLNLKLKGDYFRYLAEITDNDEKTHVAEYSLIAYKQALSLAIASLPPSDPIRLGVALNFANFYQTIVNDTDRACSLAAAAFDEASSAMSNLSDEARQDSALVMQLLRECIDAWTTNMVKKPENINTENVQRESLPEVAKREMPEASMTVRGSVGF</sequence>
<dbReference type="Proteomes" id="UP000748531">
    <property type="component" value="Unassembled WGS sequence"/>
</dbReference>
<dbReference type="PRINTS" id="PR00305">
    <property type="entry name" value="1433ZETA"/>
</dbReference>
<dbReference type="PIRSF" id="PIRSF000868">
    <property type="entry name" value="14-3-3"/>
    <property type="match status" value="1"/>
</dbReference>
<evidence type="ECO:0000256" key="2">
    <source>
        <dbReference type="PIRSR" id="PIRSR000868-1"/>
    </source>
</evidence>
<dbReference type="Pfam" id="PF00244">
    <property type="entry name" value="14-3-3"/>
    <property type="match status" value="1"/>
</dbReference>
<evidence type="ECO:0000256" key="1">
    <source>
        <dbReference type="ARBA" id="ARBA00006141"/>
    </source>
</evidence>
<dbReference type="InterPro" id="IPR036815">
    <property type="entry name" value="14-3-3_dom_sf"/>
</dbReference>
<comment type="caution">
    <text evidence="4">The sequence shown here is derived from an EMBL/GenBank/DDBJ whole genome shotgun (WGS) entry which is preliminary data.</text>
</comment>